<organism evidence="6 7">
    <name type="scientific">Pedobacter steynii</name>
    <dbReference type="NCBI Taxonomy" id="430522"/>
    <lineage>
        <taxon>Bacteria</taxon>
        <taxon>Pseudomonadati</taxon>
        <taxon>Bacteroidota</taxon>
        <taxon>Sphingobacteriia</taxon>
        <taxon>Sphingobacteriales</taxon>
        <taxon>Sphingobacteriaceae</taxon>
        <taxon>Pedobacter</taxon>
    </lineage>
</organism>
<gene>
    <name evidence="6" type="ORF">BFS30_14250</name>
</gene>
<keyword evidence="6" id="KW-0282">Flagellum</keyword>
<dbReference type="KEGG" id="psty:BFS30_14250"/>
<evidence type="ECO:0000259" key="5">
    <source>
        <dbReference type="PROSITE" id="PS51123"/>
    </source>
</evidence>
<dbReference type="AlphaFoldDB" id="A0A1D7QHX4"/>
<sequence length="173" mass="19357">MTHTTKLVLALLLTVTLSCKTKKKVVPTTPHPVEKTADTELDKIKKDLPQDQVERIEAGIKFTFSSEILFPTNSSILNQESKKRIADVARIIVEKDKSRGILIEGHSDKTGEAKYNQWLSEKRAVSVKTYLISLGISAERMTTAGLGDSKPIDDNKTKEGRLKNRRVEITLLK</sequence>
<accession>A0A1D7QHX4</accession>
<dbReference type="InterPro" id="IPR036737">
    <property type="entry name" value="OmpA-like_sf"/>
</dbReference>
<protein>
    <submittedName>
        <fullName evidence="6">Flagellar motor protein MotB</fullName>
    </submittedName>
</protein>
<comment type="subcellular location">
    <subcellularLocation>
        <location evidence="1">Cell outer membrane</location>
    </subcellularLocation>
</comment>
<keyword evidence="7" id="KW-1185">Reference proteome</keyword>
<dbReference type="CDD" id="cd07185">
    <property type="entry name" value="OmpA_C-like"/>
    <property type="match status" value="1"/>
</dbReference>
<dbReference type="InterPro" id="IPR006665">
    <property type="entry name" value="OmpA-like"/>
</dbReference>
<dbReference type="PROSITE" id="PS51123">
    <property type="entry name" value="OMPA_2"/>
    <property type="match status" value="1"/>
</dbReference>
<evidence type="ECO:0000256" key="2">
    <source>
        <dbReference type="ARBA" id="ARBA00023136"/>
    </source>
</evidence>
<keyword evidence="2 4" id="KW-0472">Membrane</keyword>
<dbReference type="Pfam" id="PF00691">
    <property type="entry name" value="OmpA"/>
    <property type="match status" value="1"/>
</dbReference>
<evidence type="ECO:0000256" key="4">
    <source>
        <dbReference type="PROSITE-ProRule" id="PRU00473"/>
    </source>
</evidence>
<dbReference type="PANTHER" id="PTHR30329:SF21">
    <property type="entry name" value="LIPOPROTEIN YIAD-RELATED"/>
    <property type="match status" value="1"/>
</dbReference>
<keyword evidence="6" id="KW-0966">Cell projection</keyword>
<keyword evidence="6" id="KW-0969">Cilium</keyword>
<dbReference type="Gene3D" id="3.30.1330.60">
    <property type="entry name" value="OmpA-like domain"/>
    <property type="match status" value="1"/>
</dbReference>
<evidence type="ECO:0000313" key="6">
    <source>
        <dbReference type="EMBL" id="AOM78230.1"/>
    </source>
</evidence>
<keyword evidence="3" id="KW-0998">Cell outer membrane</keyword>
<evidence type="ECO:0000256" key="3">
    <source>
        <dbReference type="ARBA" id="ARBA00023237"/>
    </source>
</evidence>
<proteinExistence type="predicted"/>
<dbReference type="EMBL" id="CP017141">
    <property type="protein sequence ID" value="AOM78230.1"/>
    <property type="molecule type" value="Genomic_DNA"/>
</dbReference>
<dbReference type="InterPro" id="IPR006664">
    <property type="entry name" value="OMP_bac"/>
</dbReference>
<dbReference type="PANTHER" id="PTHR30329">
    <property type="entry name" value="STATOR ELEMENT OF FLAGELLAR MOTOR COMPLEX"/>
    <property type="match status" value="1"/>
</dbReference>
<evidence type="ECO:0000256" key="1">
    <source>
        <dbReference type="ARBA" id="ARBA00004442"/>
    </source>
</evidence>
<reference evidence="6 7" key="1">
    <citation type="submission" date="2016-08" db="EMBL/GenBank/DDBJ databases">
        <authorList>
            <person name="Seilhamer J.J."/>
        </authorList>
    </citation>
    <scope>NUCLEOTIDE SEQUENCE [LARGE SCALE GENOMIC DNA]</scope>
    <source>
        <strain evidence="6 7">DX4</strain>
    </source>
</reference>
<dbReference type="OrthoDB" id="9782229at2"/>
<name>A0A1D7QHX4_9SPHI</name>
<evidence type="ECO:0000313" key="7">
    <source>
        <dbReference type="Proteomes" id="UP000094313"/>
    </source>
</evidence>
<dbReference type="SUPFAM" id="SSF103088">
    <property type="entry name" value="OmpA-like"/>
    <property type="match status" value="1"/>
</dbReference>
<feature type="domain" description="OmpA-like" evidence="5">
    <location>
        <begin position="57"/>
        <end position="173"/>
    </location>
</feature>
<dbReference type="GO" id="GO:0009279">
    <property type="term" value="C:cell outer membrane"/>
    <property type="evidence" value="ECO:0007669"/>
    <property type="project" value="UniProtKB-SubCell"/>
</dbReference>
<dbReference type="RefSeq" id="WP_069379895.1">
    <property type="nucleotide sequence ID" value="NZ_CP017141.1"/>
</dbReference>
<dbReference type="InterPro" id="IPR050330">
    <property type="entry name" value="Bact_OuterMem_StrucFunc"/>
</dbReference>
<dbReference type="PROSITE" id="PS51257">
    <property type="entry name" value="PROKAR_LIPOPROTEIN"/>
    <property type="match status" value="1"/>
</dbReference>
<dbReference type="PRINTS" id="PR01023">
    <property type="entry name" value="NAFLGMOTY"/>
</dbReference>
<dbReference type="PRINTS" id="PR01021">
    <property type="entry name" value="OMPADOMAIN"/>
</dbReference>
<dbReference type="Proteomes" id="UP000094313">
    <property type="component" value="Chromosome"/>
</dbReference>